<dbReference type="OrthoDB" id="6730379at2759"/>
<reference evidence="7 8" key="1">
    <citation type="submission" date="2015-07" db="EMBL/GenBank/DDBJ databases">
        <title>Comparative genomics of the Sigatoka disease complex on banana suggests a link between parallel evolutionary changes in Pseudocercospora fijiensis and Pseudocercospora eumusae and increased virulence on the banana host.</title>
        <authorList>
            <person name="Chang T.-C."/>
            <person name="Salvucci A."/>
            <person name="Crous P.W."/>
            <person name="Stergiopoulos I."/>
        </authorList>
    </citation>
    <scope>NUCLEOTIDE SEQUENCE [LARGE SCALE GENOMIC DNA]</scope>
    <source>
        <strain evidence="7 8">CBS 114824</strain>
    </source>
</reference>
<keyword evidence="2" id="KW-0813">Transport</keyword>
<dbReference type="PANTHER" id="PTHR43791">
    <property type="entry name" value="PERMEASE-RELATED"/>
    <property type="match status" value="1"/>
</dbReference>
<evidence type="ECO:0000256" key="2">
    <source>
        <dbReference type="ARBA" id="ARBA00022448"/>
    </source>
</evidence>
<dbReference type="Proteomes" id="UP000070133">
    <property type="component" value="Unassembled WGS sequence"/>
</dbReference>
<keyword evidence="8" id="KW-1185">Reference proteome</keyword>
<evidence type="ECO:0000313" key="8">
    <source>
        <dbReference type="Proteomes" id="UP000070133"/>
    </source>
</evidence>
<keyword evidence="4 6" id="KW-1133">Transmembrane helix</keyword>
<dbReference type="GO" id="GO:0016020">
    <property type="term" value="C:membrane"/>
    <property type="evidence" value="ECO:0007669"/>
    <property type="project" value="UniProtKB-SubCell"/>
</dbReference>
<proteinExistence type="predicted"/>
<evidence type="ECO:0000256" key="3">
    <source>
        <dbReference type="ARBA" id="ARBA00022692"/>
    </source>
</evidence>
<evidence type="ECO:0000256" key="1">
    <source>
        <dbReference type="ARBA" id="ARBA00004141"/>
    </source>
</evidence>
<dbReference type="GO" id="GO:0022857">
    <property type="term" value="F:transmembrane transporter activity"/>
    <property type="evidence" value="ECO:0007669"/>
    <property type="project" value="TreeGrafter"/>
</dbReference>
<evidence type="ECO:0000313" key="7">
    <source>
        <dbReference type="EMBL" id="KXT01720.1"/>
    </source>
</evidence>
<comment type="caution">
    <text evidence="7">The sequence shown here is derived from an EMBL/GenBank/DDBJ whole genome shotgun (WGS) entry which is preliminary data.</text>
</comment>
<sequence length="161" mass="18682">MGESSSFASAFQTTSLNSSYSDSCKAQRLAWYRILFSGLTILLGVLAFFVLGTPREVMWLPAREKRMAAARVVANQTGTDREKHRKWKWSQVRIAFKHPQTCFFFVNFAFAKASRRSAIWYTRALASPVRRRWSRERFQDMLLALSIFPHCRTCMPQVEES</sequence>
<accession>A0A139HGZ4</accession>
<keyword evidence="3 6" id="KW-0812">Transmembrane</keyword>
<feature type="transmembrane region" description="Helical" evidence="6">
    <location>
        <begin position="31"/>
        <end position="51"/>
    </location>
</feature>
<name>A0A139HGZ4_9PEZI</name>
<keyword evidence="5 6" id="KW-0472">Membrane</keyword>
<dbReference type="STRING" id="321146.A0A139HGZ4"/>
<dbReference type="EMBL" id="LFZN01000051">
    <property type="protein sequence ID" value="KXT01720.1"/>
    <property type="molecule type" value="Genomic_DNA"/>
</dbReference>
<evidence type="ECO:0000256" key="6">
    <source>
        <dbReference type="SAM" id="Phobius"/>
    </source>
</evidence>
<evidence type="ECO:0008006" key="9">
    <source>
        <dbReference type="Google" id="ProtNLM"/>
    </source>
</evidence>
<gene>
    <name evidence="7" type="ORF">AC578_2809</name>
</gene>
<evidence type="ECO:0000256" key="5">
    <source>
        <dbReference type="ARBA" id="ARBA00023136"/>
    </source>
</evidence>
<comment type="subcellular location">
    <subcellularLocation>
        <location evidence="1">Membrane</location>
        <topology evidence="1">Multi-pass membrane protein</topology>
    </subcellularLocation>
</comment>
<dbReference type="AlphaFoldDB" id="A0A139HGZ4"/>
<evidence type="ECO:0000256" key="4">
    <source>
        <dbReference type="ARBA" id="ARBA00022989"/>
    </source>
</evidence>
<protein>
    <recommendedName>
        <fullName evidence="9">Major facilitator superfamily (MFS) profile domain-containing protein</fullName>
    </recommendedName>
</protein>
<organism evidence="7 8">
    <name type="scientific">Pseudocercospora eumusae</name>
    <dbReference type="NCBI Taxonomy" id="321146"/>
    <lineage>
        <taxon>Eukaryota</taxon>
        <taxon>Fungi</taxon>
        <taxon>Dikarya</taxon>
        <taxon>Ascomycota</taxon>
        <taxon>Pezizomycotina</taxon>
        <taxon>Dothideomycetes</taxon>
        <taxon>Dothideomycetidae</taxon>
        <taxon>Mycosphaerellales</taxon>
        <taxon>Mycosphaerellaceae</taxon>
        <taxon>Pseudocercospora</taxon>
    </lineage>
</organism>
<dbReference type="PANTHER" id="PTHR43791:SF7">
    <property type="entry name" value="MAJOR FACILITATOR SUPERFAMILY (MFS) PROFILE DOMAIN-CONTAINING PROTEIN"/>
    <property type="match status" value="1"/>
</dbReference>